<dbReference type="PANTHER" id="PTHR43553">
    <property type="entry name" value="HEAVY METAL TRANSPORTER"/>
    <property type="match status" value="1"/>
</dbReference>
<comment type="similarity">
    <text evidence="8">Belongs to the ABC transporter superfamily. Energy-coupling factor EcfA family.</text>
</comment>
<protein>
    <recommendedName>
        <fullName evidence="8">Energy-coupling factor transporter ATP-binding protein EcfA2</fullName>
        <ecNumber evidence="8">7.-.-.-</ecNumber>
    </recommendedName>
</protein>
<dbReference type="PROSITE" id="PS50893">
    <property type="entry name" value="ABC_TRANSPORTER_2"/>
    <property type="match status" value="1"/>
</dbReference>
<evidence type="ECO:0000256" key="6">
    <source>
        <dbReference type="ARBA" id="ARBA00022967"/>
    </source>
</evidence>
<evidence type="ECO:0000256" key="5">
    <source>
        <dbReference type="ARBA" id="ARBA00022840"/>
    </source>
</evidence>
<evidence type="ECO:0000313" key="11">
    <source>
        <dbReference type="Proteomes" id="UP000298347"/>
    </source>
</evidence>
<name>A0A4Z0GL69_9BACL</name>
<dbReference type="NCBIfam" id="TIGR04521">
    <property type="entry name" value="ECF_ATPase_2"/>
    <property type="match status" value="1"/>
</dbReference>
<dbReference type="AlphaFoldDB" id="A0A4Z0GL69"/>
<dbReference type="GO" id="GO:0043190">
    <property type="term" value="C:ATP-binding cassette (ABC) transporter complex"/>
    <property type="evidence" value="ECO:0007669"/>
    <property type="project" value="TreeGrafter"/>
</dbReference>
<dbReference type="EMBL" id="SRJD01000019">
    <property type="protein sequence ID" value="TGA96808.1"/>
    <property type="molecule type" value="Genomic_DNA"/>
</dbReference>
<evidence type="ECO:0000256" key="2">
    <source>
        <dbReference type="ARBA" id="ARBA00022448"/>
    </source>
</evidence>
<evidence type="ECO:0000256" key="1">
    <source>
        <dbReference type="ARBA" id="ARBA00004202"/>
    </source>
</evidence>
<dbReference type="CDD" id="cd03225">
    <property type="entry name" value="ABC_cobalt_CbiO_domain1"/>
    <property type="match status" value="1"/>
</dbReference>
<accession>A0A4Z0GL69</accession>
<evidence type="ECO:0000259" key="9">
    <source>
        <dbReference type="PROSITE" id="PS50893"/>
    </source>
</evidence>
<dbReference type="Gene3D" id="3.40.50.300">
    <property type="entry name" value="P-loop containing nucleotide triphosphate hydrolases"/>
    <property type="match status" value="1"/>
</dbReference>
<dbReference type="InterPro" id="IPR050095">
    <property type="entry name" value="ECF_ABC_transporter_ATP-bd"/>
</dbReference>
<keyword evidence="3 8" id="KW-1003">Cell membrane</keyword>
<dbReference type="EC" id="7.-.-.-" evidence="8"/>
<keyword evidence="11" id="KW-1185">Reference proteome</keyword>
<keyword evidence="4 8" id="KW-0547">Nucleotide-binding</keyword>
<gene>
    <name evidence="10" type="ORF">E4665_13980</name>
</gene>
<evidence type="ECO:0000256" key="8">
    <source>
        <dbReference type="RuleBase" id="RU365104"/>
    </source>
</evidence>
<sequence>MDITFNNVTHIYNSKTPFERAALDHVSLKISSGSFTSLIGHTGSGKSTLVQHINGLLRPSSGSISVGDFVIEPQKKKQDLKPLRARVGYVFQYPEHQLFEETAIKDVCFGPMNFGVSAAEATKRAEECLTLVGLPSLFWHRSPFDLSGGQMRRVAIAGVLAVHPEVIILDEPTAGLDPHGQKEIMELFHKLNKNSKLTIIMVTHNMGDAALYSDQILVMEAGQLKMSGAPEEIFSREQDLRNMGLDVPETMVFLDKLTDKLGLEKGRPVFTLSETADRVADLLNGGAAHV</sequence>
<keyword evidence="7 8" id="KW-0472">Membrane</keyword>
<keyword evidence="6" id="KW-1278">Translocase</keyword>
<evidence type="ECO:0000313" key="10">
    <source>
        <dbReference type="EMBL" id="TGA96808.1"/>
    </source>
</evidence>
<feature type="domain" description="ABC transporter" evidence="9">
    <location>
        <begin position="3"/>
        <end position="246"/>
    </location>
</feature>
<evidence type="ECO:0000256" key="4">
    <source>
        <dbReference type="ARBA" id="ARBA00022741"/>
    </source>
</evidence>
<dbReference type="InterPro" id="IPR015856">
    <property type="entry name" value="ABC_transpr_CbiO/EcfA_su"/>
</dbReference>
<dbReference type="SMART" id="SM00382">
    <property type="entry name" value="AAA"/>
    <property type="match status" value="1"/>
</dbReference>
<comment type="caution">
    <text evidence="10">The sequence shown here is derived from an EMBL/GenBank/DDBJ whole genome shotgun (WGS) entry which is preliminary data.</text>
</comment>
<dbReference type="InterPro" id="IPR027417">
    <property type="entry name" value="P-loop_NTPase"/>
</dbReference>
<dbReference type="OrthoDB" id="9784332at2"/>
<dbReference type="GO" id="GO:0016887">
    <property type="term" value="F:ATP hydrolysis activity"/>
    <property type="evidence" value="ECO:0007669"/>
    <property type="project" value="InterPro"/>
</dbReference>
<dbReference type="InterPro" id="IPR003439">
    <property type="entry name" value="ABC_transporter-like_ATP-bd"/>
</dbReference>
<organism evidence="10 11">
    <name type="scientific">Sporolactobacillus shoreae</name>
    <dbReference type="NCBI Taxonomy" id="1465501"/>
    <lineage>
        <taxon>Bacteria</taxon>
        <taxon>Bacillati</taxon>
        <taxon>Bacillota</taxon>
        <taxon>Bacilli</taxon>
        <taxon>Bacillales</taxon>
        <taxon>Sporolactobacillaceae</taxon>
        <taxon>Sporolactobacillus</taxon>
    </lineage>
</organism>
<keyword evidence="2 8" id="KW-0813">Transport</keyword>
<dbReference type="GO" id="GO:0005524">
    <property type="term" value="F:ATP binding"/>
    <property type="evidence" value="ECO:0007669"/>
    <property type="project" value="UniProtKB-UniRule"/>
</dbReference>
<dbReference type="PROSITE" id="PS00211">
    <property type="entry name" value="ABC_TRANSPORTER_1"/>
    <property type="match status" value="1"/>
</dbReference>
<dbReference type="Pfam" id="PF00005">
    <property type="entry name" value="ABC_tran"/>
    <property type="match status" value="1"/>
</dbReference>
<dbReference type="Proteomes" id="UP000298347">
    <property type="component" value="Unassembled WGS sequence"/>
</dbReference>
<dbReference type="InterPro" id="IPR003593">
    <property type="entry name" value="AAA+_ATPase"/>
</dbReference>
<dbReference type="FunFam" id="3.40.50.300:FF:000224">
    <property type="entry name" value="Energy-coupling factor transporter ATP-binding protein EcfA"/>
    <property type="match status" value="1"/>
</dbReference>
<dbReference type="PANTHER" id="PTHR43553:SF27">
    <property type="entry name" value="ENERGY-COUPLING FACTOR TRANSPORTER ATP-BINDING PROTEIN ECFA2"/>
    <property type="match status" value="1"/>
</dbReference>
<dbReference type="NCBIfam" id="NF010155">
    <property type="entry name" value="PRK13634.1"/>
    <property type="match status" value="1"/>
</dbReference>
<reference evidence="10 11" key="1">
    <citation type="journal article" date="2015" name="Int. J. Syst. Evol. Microbiol.">
        <title>Sporolactobacillus shoreae sp. nov. and Sporolactobacillus spathodeae sp. nov., two spore-forming lactic acid bacteria isolated from tree barks in Thailand.</title>
        <authorList>
            <person name="Thamacharoensuk T."/>
            <person name="Kitahara M."/>
            <person name="Ohkuma M."/>
            <person name="Thongchul N."/>
            <person name="Tanasupawat S."/>
        </authorList>
    </citation>
    <scope>NUCLEOTIDE SEQUENCE [LARGE SCALE GENOMIC DNA]</scope>
    <source>
        <strain evidence="10 11">BK92</strain>
    </source>
</reference>
<evidence type="ECO:0000256" key="3">
    <source>
        <dbReference type="ARBA" id="ARBA00022475"/>
    </source>
</evidence>
<dbReference type="InterPro" id="IPR017871">
    <property type="entry name" value="ABC_transporter-like_CS"/>
</dbReference>
<comment type="subunit">
    <text evidence="8">Forms a stable energy-coupling factor (ECF) transporter complex composed of 2 membrane-embedded substrate-binding proteins (S component), 2 ATP-binding proteins (A component) and 2 transmembrane proteins (T component).</text>
</comment>
<comment type="subcellular location">
    <subcellularLocation>
        <location evidence="1 8">Cell membrane</location>
        <topology evidence="1 8">Peripheral membrane protein</topology>
    </subcellularLocation>
</comment>
<dbReference type="InterPro" id="IPR030946">
    <property type="entry name" value="EcfA2"/>
</dbReference>
<comment type="function">
    <text evidence="8">ATP-binding (A) component of a common energy-coupling factor (ECF) ABC-transporter complex.</text>
</comment>
<proteinExistence type="inferred from homology"/>
<evidence type="ECO:0000256" key="7">
    <source>
        <dbReference type="ARBA" id="ARBA00023136"/>
    </source>
</evidence>
<dbReference type="GO" id="GO:0042626">
    <property type="term" value="F:ATPase-coupled transmembrane transporter activity"/>
    <property type="evidence" value="ECO:0007669"/>
    <property type="project" value="TreeGrafter"/>
</dbReference>
<dbReference type="SUPFAM" id="SSF52540">
    <property type="entry name" value="P-loop containing nucleoside triphosphate hydrolases"/>
    <property type="match status" value="1"/>
</dbReference>
<keyword evidence="5 8" id="KW-0067">ATP-binding</keyword>
<dbReference type="GO" id="GO:0015087">
    <property type="term" value="F:cobalt ion transmembrane transporter activity"/>
    <property type="evidence" value="ECO:0007669"/>
    <property type="project" value="UniProtKB-ARBA"/>
</dbReference>
<dbReference type="RefSeq" id="WP_135349418.1">
    <property type="nucleotide sequence ID" value="NZ_SRJD01000019.1"/>
</dbReference>